<feature type="non-terminal residue" evidence="1">
    <location>
        <position position="162"/>
    </location>
</feature>
<reference evidence="1" key="1">
    <citation type="submission" date="2022-11" db="EMBL/GenBank/DDBJ databases">
        <title>Chromosome-level genome of Pogonophryne albipinna.</title>
        <authorList>
            <person name="Jo E."/>
        </authorList>
    </citation>
    <scope>NUCLEOTIDE SEQUENCE</scope>
    <source>
        <strain evidence="1">SGF0006</strain>
        <tissue evidence="1">Muscle</tissue>
    </source>
</reference>
<evidence type="ECO:0000313" key="1">
    <source>
        <dbReference type="EMBL" id="KAJ4918682.1"/>
    </source>
</evidence>
<evidence type="ECO:0000313" key="2">
    <source>
        <dbReference type="Proteomes" id="UP001219934"/>
    </source>
</evidence>
<dbReference type="EMBL" id="JAPTMU010000427">
    <property type="protein sequence ID" value="KAJ4918682.1"/>
    <property type="molecule type" value="Genomic_DNA"/>
</dbReference>
<dbReference type="Proteomes" id="UP001219934">
    <property type="component" value="Unassembled WGS sequence"/>
</dbReference>
<keyword evidence="2" id="KW-1185">Reference proteome</keyword>
<name>A0AAD6A5I9_9TELE</name>
<accession>A0AAD6A5I9</accession>
<sequence length="162" mass="18015">RTLLNQVRFIHGVSSCHVEHEKRLSLDACAALKLPLKEENGKESLKPDMIEIKVHGDNFIHTKLDDSKAPHRLSCTCISQKDGRTTERFAACYDDCLAAESADNVFSDVSIPREEKHQASVNKGNKLQLGLPPGLKVSLHIKHSLIWKKRCRRRASAPLGGG</sequence>
<gene>
    <name evidence="1" type="ORF">JOQ06_022137</name>
</gene>
<dbReference type="AlphaFoldDB" id="A0AAD6A5I9"/>
<protein>
    <submittedName>
        <fullName evidence="1">Uncharacterized protein</fullName>
    </submittedName>
</protein>
<proteinExistence type="predicted"/>
<organism evidence="1 2">
    <name type="scientific">Pogonophryne albipinna</name>
    <dbReference type="NCBI Taxonomy" id="1090488"/>
    <lineage>
        <taxon>Eukaryota</taxon>
        <taxon>Metazoa</taxon>
        <taxon>Chordata</taxon>
        <taxon>Craniata</taxon>
        <taxon>Vertebrata</taxon>
        <taxon>Euteleostomi</taxon>
        <taxon>Actinopterygii</taxon>
        <taxon>Neopterygii</taxon>
        <taxon>Teleostei</taxon>
        <taxon>Neoteleostei</taxon>
        <taxon>Acanthomorphata</taxon>
        <taxon>Eupercaria</taxon>
        <taxon>Perciformes</taxon>
        <taxon>Notothenioidei</taxon>
        <taxon>Pogonophryne</taxon>
    </lineage>
</organism>
<comment type="caution">
    <text evidence="1">The sequence shown here is derived from an EMBL/GenBank/DDBJ whole genome shotgun (WGS) entry which is preliminary data.</text>
</comment>
<feature type="non-terminal residue" evidence="1">
    <location>
        <position position="1"/>
    </location>
</feature>